<dbReference type="InterPro" id="IPR007263">
    <property type="entry name" value="DCC1-like"/>
</dbReference>
<keyword evidence="2" id="KW-1185">Reference proteome</keyword>
<organism evidence="1 2">
    <name type="scientific">Flagellimonas flava</name>
    <dbReference type="NCBI Taxonomy" id="570519"/>
    <lineage>
        <taxon>Bacteria</taxon>
        <taxon>Pseudomonadati</taxon>
        <taxon>Bacteroidota</taxon>
        <taxon>Flavobacteriia</taxon>
        <taxon>Flavobacteriales</taxon>
        <taxon>Flavobacteriaceae</taxon>
        <taxon>Flagellimonas</taxon>
    </lineage>
</organism>
<dbReference type="InterPro" id="IPR052927">
    <property type="entry name" value="DCC_oxidoreductase"/>
</dbReference>
<evidence type="ECO:0000313" key="1">
    <source>
        <dbReference type="EMBL" id="SHH05919.1"/>
    </source>
</evidence>
<dbReference type="Proteomes" id="UP000184532">
    <property type="component" value="Unassembled WGS sequence"/>
</dbReference>
<evidence type="ECO:0000313" key="2">
    <source>
        <dbReference type="Proteomes" id="UP000184532"/>
    </source>
</evidence>
<dbReference type="RefSeq" id="WP_073181817.1">
    <property type="nucleotide sequence ID" value="NZ_FQWL01000009.1"/>
</dbReference>
<dbReference type="PANTHER" id="PTHR33639:SF2">
    <property type="entry name" value="DUF393 DOMAIN-CONTAINING PROTEIN"/>
    <property type="match status" value="1"/>
</dbReference>
<proteinExistence type="predicted"/>
<name>A0A1M5PWS3_9FLAO</name>
<dbReference type="OrthoDB" id="9785438at2"/>
<accession>A0A1M5PWS3</accession>
<dbReference type="EMBL" id="FQWL01000009">
    <property type="protein sequence ID" value="SHH05919.1"/>
    <property type="molecule type" value="Genomic_DNA"/>
</dbReference>
<sequence length="124" mass="14071">MERSTIVFDGECNLCNGVIGQLLKYAPQEQFTMVPFQSPYGQELLEKEGMDTSQLNTVILFDMDGMHMYSDGFLRILTAIPAWKWVANVGIRIPRPVRDTVYKLAAANRVRWFGKSGTCTLQFS</sequence>
<dbReference type="PANTHER" id="PTHR33639">
    <property type="entry name" value="THIOL-DISULFIDE OXIDOREDUCTASE DCC"/>
    <property type="match status" value="1"/>
</dbReference>
<dbReference type="AlphaFoldDB" id="A0A1M5PWS3"/>
<reference evidence="2" key="1">
    <citation type="submission" date="2016-11" db="EMBL/GenBank/DDBJ databases">
        <authorList>
            <person name="Varghese N."/>
            <person name="Submissions S."/>
        </authorList>
    </citation>
    <scope>NUCLEOTIDE SEQUENCE [LARGE SCALE GENOMIC DNA]</scope>
    <source>
        <strain evidence="2">DSM 22638</strain>
    </source>
</reference>
<dbReference type="GO" id="GO:0015035">
    <property type="term" value="F:protein-disulfide reductase activity"/>
    <property type="evidence" value="ECO:0007669"/>
    <property type="project" value="InterPro"/>
</dbReference>
<protein>
    <submittedName>
        <fullName evidence="1">Predicted thiol-disulfide oxidoreductase YuxK, DCC family</fullName>
    </submittedName>
</protein>
<gene>
    <name evidence="1" type="ORF">SAMN04488116_3395</name>
</gene>
<dbReference type="STRING" id="570519.SAMN04488116_3395"/>
<dbReference type="Pfam" id="PF04134">
    <property type="entry name" value="DCC1-like"/>
    <property type="match status" value="1"/>
</dbReference>